<proteinExistence type="predicted"/>
<evidence type="ECO:0000256" key="2">
    <source>
        <dbReference type="SAM" id="MobiDB-lite"/>
    </source>
</evidence>
<dbReference type="OrthoDB" id="342131at2759"/>
<feature type="domain" description="RAVE complex protein Rav1 C-terminal" evidence="3">
    <location>
        <begin position="609"/>
        <end position="903"/>
    </location>
</feature>
<organism evidence="4">
    <name type="scientific">Ooceraea biroi</name>
    <name type="common">Clonal raider ant</name>
    <name type="synonym">Cerapachys biroi</name>
    <dbReference type="NCBI Taxonomy" id="2015173"/>
    <lineage>
        <taxon>Eukaryota</taxon>
        <taxon>Metazoa</taxon>
        <taxon>Ecdysozoa</taxon>
        <taxon>Arthropoda</taxon>
        <taxon>Hexapoda</taxon>
        <taxon>Insecta</taxon>
        <taxon>Pterygota</taxon>
        <taxon>Neoptera</taxon>
        <taxon>Endopterygota</taxon>
        <taxon>Hymenoptera</taxon>
        <taxon>Apocrita</taxon>
        <taxon>Aculeata</taxon>
        <taxon>Formicoidea</taxon>
        <taxon>Formicidae</taxon>
        <taxon>Dorylinae</taxon>
        <taxon>Ooceraea</taxon>
    </lineage>
</organism>
<gene>
    <name evidence="4" type="ORF">DMN91_000359</name>
</gene>
<evidence type="ECO:0000313" key="4">
    <source>
        <dbReference type="EMBL" id="RLU26563.1"/>
    </source>
</evidence>
<dbReference type="Pfam" id="PF12234">
    <property type="entry name" value="Rav1p_C"/>
    <property type="match status" value="1"/>
</dbReference>
<accession>A0A3L8E286</accession>
<dbReference type="PANTHER" id="PTHR13950:SF9">
    <property type="entry name" value="RABCONNECTIN-3A"/>
    <property type="match status" value="1"/>
</dbReference>
<dbReference type="Pfam" id="PF00400">
    <property type="entry name" value="WD40"/>
    <property type="match status" value="1"/>
</dbReference>
<dbReference type="InterPro" id="IPR052208">
    <property type="entry name" value="DmX-like/RAVE_component"/>
</dbReference>
<dbReference type="PROSITE" id="PS50082">
    <property type="entry name" value="WD_REPEATS_2"/>
    <property type="match status" value="1"/>
</dbReference>
<evidence type="ECO:0000256" key="1">
    <source>
        <dbReference type="PROSITE-ProRule" id="PRU00221"/>
    </source>
</evidence>
<keyword evidence="1" id="KW-0853">WD repeat</keyword>
<dbReference type="InterPro" id="IPR015943">
    <property type="entry name" value="WD40/YVTN_repeat-like_dom_sf"/>
</dbReference>
<comment type="caution">
    <text evidence="4">The sequence shown here is derived from an EMBL/GenBank/DDBJ whole genome shotgun (WGS) entry which is preliminary data.</text>
</comment>
<dbReference type="PANTHER" id="PTHR13950">
    <property type="entry name" value="RABCONNECTIN-RELATED"/>
    <property type="match status" value="1"/>
</dbReference>
<dbReference type="EMBL" id="QOIP01000001">
    <property type="protein sequence ID" value="RLU26563.1"/>
    <property type="molecule type" value="Genomic_DNA"/>
</dbReference>
<dbReference type="SUPFAM" id="SSF50978">
    <property type="entry name" value="WD40 repeat-like"/>
    <property type="match status" value="1"/>
</dbReference>
<feature type="region of interest" description="Disordered" evidence="2">
    <location>
        <begin position="515"/>
        <end position="539"/>
    </location>
</feature>
<evidence type="ECO:0000259" key="3">
    <source>
        <dbReference type="Pfam" id="PF12234"/>
    </source>
</evidence>
<protein>
    <recommendedName>
        <fullName evidence="3">RAVE complex protein Rav1 C-terminal domain-containing protein</fullName>
    </recommendedName>
</protein>
<dbReference type="SMART" id="SM00320">
    <property type="entry name" value="WD40"/>
    <property type="match status" value="4"/>
</dbReference>
<feature type="compositionally biased region" description="Acidic residues" evidence="2">
    <location>
        <begin position="1524"/>
        <end position="1533"/>
    </location>
</feature>
<dbReference type="GO" id="GO:0043291">
    <property type="term" value="C:RAVE complex"/>
    <property type="evidence" value="ECO:0007669"/>
    <property type="project" value="TreeGrafter"/>
</dbReference>
<reference evidence="4" key="2">
    <citation type="submission" date="2018-07" db="EMBL/GenBank/DDBJ databases">
        <authorList>
            <person name="Mckenzie S.K."/>
            <person name="Kronauer D.J.C."/>
        </authorList>
    </citation>
    <scope>NUCLEOTIDE SEQUENCE</scope>
    <source>
        <strain evidence="4">Clonal line C1</strain>
    </source>
</reference>
<feature type="repeat" description="WD" evidence="1">
    <location>
        <begin position="1959"/>
        <end position="2000"/>
    </location>
</feature>
<reference evidence="4" key="1">
    <citation type="journal article" date="2018" name="Genome Res.">
        <title>The genomic architecture and molecular evolution of ant odorant receptors.</title>
        <authorList>
            <person name="McKenzie S.K."/>
            <person name="Kronauer D.J.C."/>
        </authorList>
    </citation>
    <scope>NUCLEOTIDE SEQUENCE [LARGE SCALE GENOMIC DNA]</scope>
    <source>
        <strain evidence="4">Clonal line C1</strain>
    </source>
</reference>
<name>A0A3L8E286_OOCBI</name>
<dbReference type="InterPro" id="IPR001680">
    <property type="entry name" value="WD40_rpt"/>
</dbReference>
<sequence>MTRKDQESTIDITGQPLNISAAYSGRIACAYKYGKSFTRPTKNDPDSRYVNLCVAIYECESTGGSEWILEDTIHLKNIHLPRIPVDQHLDLSYLYDSRFLQKKQRLTQVLQTLSHEDIRSSRNGENGDSTKANAGLLAVPSFSTLQSLRKSIIENGNTCPLTQKHLVQLDWVSKEDGSHILTVGVGSKIMLFTPVCSDLAQANMKAMKESQSNNRPILRKTSSLAQPQFVDEIRWMKLRKIELMTADGLPPLPMQISWVRDGILVVGMDSEMHVYSQWKPNPKNDCFHSNLQHQESDEFQASRNLRDEDLRTLAHETSQRRLANVSSMPHLSRVSSINLTMLDAKKKRGIQTENLSFDYMPDYGLFEASRIACPVLPQYHPKQLMELLNSGKIRWVKAILAHLVRCIGSSCSLRADDENLVKQRSGWSRSRTMSVSYVGTTSPLEPRGSTTQIPEELTLDYAEITSISPLPLWTLLMADKETNLPHQQNEDKHDYNELFDSNVDEGESLDDMLDEDYERSRQKDRRSSVPERQGISHFGPRQGRLLSRLLTHTHLPGLSSLDQMHLLALADTVSTCNVDFAERFAIDAAKNAIAKENLTGIPDGETVSTDSLDDCGLRFLLAMKHYNYLIRCLPLAQRAQFQKQGIASNNLVWAFHSESEEELLGLIPSYAKGQPKWSVLKELGVGWWIKSNTVLKKCVEKIAKAAFQHKQDPLDAAIYYLAMKKKNLVWGLFRNKRDDRMTTFFSNNFAENRWRKAALKNAFALLGKQRFEHAAAFFLLAGALKDAIDVCLSKLNDIQLAMVIARLYENDTSSPNMRRLLYEEILGCDKDGQNQDMSKVHPDPFLRSMALWILKDHSGSLNTLLLTNVGHMHPQYNDESDKPEGTTANPNVFNFYVYLRTHPLLIRQYIAVTAQDKKKGHSVVISGFSYGTETKSQPDKQLMLEDTITPLERQLYFTTAHAHFKAGCPALALEVLSKLPNKVMDTNGEDSPSLLSSPNKSKAQDTQIDTGIINWGNTSNGINDNKETATAVDWGTPSFDWSQSTKRMEEDKLELNWDDDEILMEELSTLATGFEVDGGQLRYQLYVWLEREVDALRQLCSYSTNADGDVNNASEYEGGMVDDVPPYKPGEQPTLHQILVAEKLDFEAKVQRAAKRKKWLKANETLLRTLLSYCSLHGASGGGLASVRMELVLLLQELQQEKTQQQLLSPLPFPTTLPLLSASVACNKTVVADPVRHLQSHAHDMLQTLVELRNPPMPNRNTHYCEVFIMRDLAVALSACIYQSLCDSDTFVMKHHQPESFPAVAEVETFSGGHLVASNRYHRRYSTDDGVCITTSPSKWPGVTNLRALLAREKDEDTPKLNILLCEAFVATYMSLFIYALSSCDSHILYRLVGQHFDNNTWSCLFGGGVKKLLRVASTSSQGGSTTNIERGDSVASEIQSTASGVWNTMTSLTKQRVKLNMKLLGPFTGQQPNMKEDKPTYREQFVSPQMSMISYFLMKPRIETEYADEIDYDSSDSAVSDLDSTDDEEDVFDTNTKPKSKPKDNTEHSNSNSYSWSVMRLAIVKILQQQLQDFLTVAGIEMQELPVSSPLIHGTLGIVAQWQDSLREELELKGPPAATYIPGCAPDPSPTPGKPAIHKYRSLLEKGNTPFNTRLASAAPANRLWCYLVRQELVQDIFIRAVFGKRRSLSTILESAQSIVDGVHRGTGEDKGSDSGTTSLPEPVRIIHKEQDSISAFCLNQVNPGLMALATPREVQEMNISLLLELPSWLEDECEFDIINLNKQPDPEPVQPTSFLVIQTAADRPLLAQSPQTNSPQPHSDLTGSQDGSVSLWEWGHQTAVATPRAPGTFAKVTRVRFSQHGNKFGVADSDGHLSLFQVACREGTARPFFTYQCHSKVTSDFVFLGACSLVATAGFMCHEQGASALILAPQHQLLISGGKKGDINIFDVRQRQQRHRFQAHESAIKCLALDPHEEFFVSGAGDGDIKIWGLTVHSLLYSFPGEHPRSSFFKNIGQGVTQLHVDSAGRLFSCGADGSMKVRQLPERDCVVQALY</sequence>
<dbReference type="InterPro" id="IPR022033">
    <property type="entry name" value="Rav1p_C"/>
</dbReference>
<feature type="region of interest" description="Disordered" evidence="2">
    <location>
        <begin position="1509"/>
        <end position="1553"/>
    </location>
</feature>
<dbReference type="PROSITE" id="PS50294">
    <property type="entry name" value="WD_REPEATS_REGION"/>
    <property type="match status" value="1"/>
</dbReference>
<dbReference type="Gene3D" id="2.130.10.10">
    <property type="entry name" value="YVTN repeat-like/Quinoprotein amine dehydrogenase"/>
    <property type="match status" value="1"/>
</dbReference>
<dbReference type="Proteomes" id="UP000279307">
    <property type="component" value="Chromosome 1"/>
</dbReference>
<dbReference type="InterPro" id="IPR036322">
    <property type="entry name" value="WD40_repeat_dom_sf"/>
</dbReference>
<dbReference type="GO" id="GO:0007035">
    <property type="term" value="P:vacuolar acidification"/>
    <property type="evidence" value="ECO:0007669"/>
    <property type="project" value="TreeGrafter"/>
</dbReference>
<feature type="compositionally biased region" description="Basic and acidic residues" evidence="2">
    <location>
        <begin position="518"/>
        <end position="529"/>
    </location>
</feature>